<feature type="region of interest" description="Disordered" evidence="4">
    <location>
        <begin position="1"/>
        <end position="25"/>
    </location>
</feature>
<protein>
    <recommendedName>
        <fullName evidence="7">WD repeat-containing protein 13</fullName>
    </recommendedName>
</protein>
<dbReference type="InterPro" id="IPR036322">
    <property type="entry name" value="WD40_repeat_dom_sf"/>
</dbReference>
<dbReference type="PROSITE" id="PS50082">
    <property type="entry name" value="WD_REPEATS_2"/>
    <property type="match status" value="2"/>
</dbReference>
<evidence type="ECO:0000313" key="5">
    <source>
        <dbReference type="EMBL" id="KAG5547866.1"/>
    </source>
</evidence>
<evidence type="ECO:0000256" key="3">
    <source>
        <dbReference type="PROSITE-ProRule" id="PRU00221"/>
    </source>
</evidence>
<proteinExistence type="predicted"/>
<dbReference type="GO" id="GO:1990841">
    <property type="term" value="F:promoter-specific chromatin binding"/>
    <property type="evidence" value="ECO:0007669"/>
    <property type="project" value="TreeGrafter"/>
</dbReference>
<dbReference type="Gene3D" id="2.130.10.10">
    <property type="entry name" value="YVTN repeat-like/Quinoprotein amine dehydrogenase"/>
    <property type="match status" value="2"/>
</dbReference>
<dbReference type="Pfam" id="PF00400">
    <property type="entry name" value="WD40"/>
    <property type="match status" value="2"/>
</dbReference>
<accession>A0AAV6K5W7</accession>
<dbReference type="InterPro" id="IPR019775">
    <property type="entry name" value="WD40_repeat_CS"/>
</dbReference>
<dbReference type="PANTHER" id="PTHR22838:SF4">
    <property type="entry name" value="WD REPEAT-CONTAINING PROTEIN 13"/>
    <property type="match status" value="1"/>
</dbReference>
<dbReference type="GO" id="GO:0005634">
    <property type="term" value="C:nucleus"/>
    <property type="evidence" value="ECO:0007669"/>
    <property type="project" value="TreeGrafter"/>
</dbReference>
<keyword evidence="1 3" id="KW-0853">WD repeat</keyword>
<keyword evidence="2" id="KW-0677">Repeat</keyword>
<gene>
    <name evidence="5" type="ORF">RHGRI_013519</name>
</gene>
<dbReference type="SMART" id="SM00320">
    <property type="entry name" value="WD40"/>
    <property type="match status" value="5"/>
</dbReference>
<feature type="compositionally biased region" description="Basic and acidic residues" evidence="4">
    <location>
        <begin position="1"/>
        <end position="12"/>
    </location>
</feature>
<dbReference type="InterPro" id="IPR015943">
    <property type="entry name" value="WD40/YVTN_repeat-like_dom_sf"/>
</dbReference>
<feature type="repeat" description="WD" evidence="3">
    <location>
        <begin position="524"/>
        <end position="561"/>
    </location>
</feature>
<dbReference type="Proteomes" id="UP000823749">
    <property type="component" value="Chromosome 5"/>
</dbReference>
<keyword evidence="6" id="KW-1185">Reference proteome</keyword>
<dbReference type="SUPFAM" id="SSF50978">
    <property type="entry name" value="WD40 repeat-like"/>
    <property type="match status" value="1"/>
</dbReference>
<dbReference type="PANTHER" id="PTHR22838">
    <property type="entry name" value="WD REPEAT PROTEIN 26-RELATED"/>
    <property type="match status" value="1"/>
</dbReference>
<sequence length="561" mass="63050">MAEDQAMEKISSEDEDDKNRKKKKEDYLSDPEFFSCVLQPSPADSDPEYIGIRRLLLHRKAQSGVVLRKDWRCNGKGYVGYRNYINRSRNWESMHVPSHSSTPGQRLLKFHTCYNLQPVVMIILYMEVPVMNGRWISSPAPFSLSFEVDSLTSSRELRSGNQALSHRLSFSTNASDSDRPYIKRAEPAYSFVGMHCIFDQCKAMVTVVKFGHMSSDILAYGASDGTLTVCNVSEPPSIIKQLIGHSKDVTGWIDWIRVLVCYVNNPDVKSFISGYFDFTSSNQYIASSSMDKTVRIWEISKGLCIRVMYGVTSQLCIRFHPVNNNFLSVGNANKEITVFNFSTGRVICKTVFDNEVTAMDHDHTGQLIFCGDAQGSVYSVSMDSRTGSLSRTHTHRSGNKHKSPVSTMQYRTFSLLARGPVLLAFTRDGNLSFFSVALEVQGYLTIRCSLQLSSRLHSIRASFCPLLSLEKGEYIGLYIKSQISFSTHHCFTFEGPFSCVVGSEDANVYFYDLTRPRHPCVNKLQGHGYPVIGVAWNHGENFLASSDFGGTVIVWKRAKTG</sequence>
<evidence type="ECO:0000256" key="4">
    <source>
        <dbReference type="SAM" id="MobiDB-lite"/>
    </source>
</evidence>
<evidence type="ECO:0008006" key="7">
    <source>
        <dbReference type="Google" id="ProtNLM"/>
    </source>
</evidence>
<reference evidence="5" key="1">
    <citation type="submission" date="2020-08" db="EMBL/GenBank/DDBJ databases">
        <title>Plant Genome Project.</title>
        <authorList>
            <person name="Zhang R.-G."/>
        </authorList>
    </citation>
    <scope>NUCLEOTIDE SEQUENCE</scope>
    <source>
        <strain evidence="5">WSP0</strain>
        <tissue evidence="5">Leaf</tissue>
    </source>
</reference>
<dbReference type="EMBL" id="JACTNZ010000005">
    <property type="protein sequence ID" value="KAG5547866.1"/>
    <property type="molecule type" value="Genomic_DNA"/>
</dbReference>
<feature type="repeat" description="WD" evidence="3">
    <location>
        <begin position="278"/>
        <end position="307"/>
    </location>
</feature>
<evidence type="ECO:0000313" key="6">
    <source>
        <dbReference type="Proteomes" id="UP000823749"/>
    </source>
</evidence>
<name>A0AAV6K5W7_9ERIC</name>
<dbReference type="InterPro" id="IPR051350">
    <property type="entry name" value="WD_repeat-ST_regulator"/>
</dbReference>
<comment type="caution">
    <text evidence="5">The sequence shown here is derived from an EMBL/GenBank/DDBJ whole genome shotgun (WGS) entry which is preliminary data.</text>
</comment>
<dbReference type="PROSITE" id="PS50294">
    <property type="entry name" value="WD_REPEATS_REGION"/>
    <property type="match status" value="1"/>
</dbReference>
<dbReference type="InterPro" id="IPR001680">
    <property type="entry name" value="WD40_rpt"/>
</dbReference>
<evidence type="ECO:0000256" key="2">
    <source>
        <dbReference type="ARBA" id="ARBA00022737"/>
    </source>
</evidence>
<dbReference type="AlphaFoldDB" id="A0AAV6K5W7"/>
<dbReference type="PROSITE" id="PS00678">
    <property type="entry name" value="WD_REPEATS_1"/>
    <property type="match status" value="1"/>
</dbReference>
<evidence type="ECO:0000256" key="1">
    <source>
        <dbReference type="ARBA" id="ARBA00022574"/>
    </source>
</evidence>
<organism evidence="5 6">
    <name type="scientific">Rhododendron griersonianum</name>
    <dbReference type="NCBI Taxonomy" id="479676"/>
    <lineage>
        <taxon>Eukaryota</taxon>
        <taxon>Viridiplantae</taxon>
        <taxon>Streptophyta</taxon>
        <taxon>Embryophyta</taxon>
        <taxon>Tracheophyta</taxon>
        <taxon>Spermatophyta</taxon>
        <taxon>Magnoliopsida</taxon>
        <taxon>eudicotyledons</taxon>
        <taxon>Gunneridae</taxon>
        <taxon>Pentapetalae</taxon>
        <taxon>asterids</taxon>
        <taxon>Ericales</taxon>
        <taxon>Ericaceae</taxon>
        <taxon>Ericoideae</taxon>
        <taxon>Rhodoreae</taxon>
        <taxon>Rhododendron</taxon>
    </lineage>
</organism>